<protein>
    <recommendedName>
        <fullName evidence="3">AMIN-like domain-containing protein</fullName>
    </recommendedName>
</protein>
<evidence type="ECO:0000256" key="1">
    <source>
        <dbReference type="SAM" id="MobiDB-lite"/>
    </source>
</evidence>
<dbReference type="RefSeq" id="WP_157297265.1">
    <property type="nucleotide sequence ID" value="NZ_JBIAZU010000001.1"/>
</dbReference>
<keyword evidence="5" id="KW-1185">Reference proteome</keyword>
<feature type="compositionally biased region" description="Low complexity" evidence="1">
    <location>
        <begin position="22"/>
        <end position="73"/>
    </location>
</feature>
<feature type="domain" description="AMIN-like" evidence="3">
    <location>
        <begin position="85"/>
        <end position="205"/>
    </location>
</feature>
<dbReference type="InterPro" id="IPR056303">
    <property type="entry name" value="AMIN-like"/>
</dbReference>
<reference evidence="4 5" key="1">
    <citation type="submission" date="2024-10" db="EMBL/GenBank/DDBJ databases">
        <title>The Natural Products Discovery Center: Release of the First 8490 Sequenced Strains for Exploring Actinobacteria Biosynthetic Diversity.</title>
        <authorList>
            <person name="Kalkreuter E."/>
            <person name="Kautsar S.A."/>
            <person name="Yang D."/>
            <person name="Bader C.D."/>
            <person name="Teijaro C.N."/>
            <person name="Fluegel L."/>
            <person name="Davis C.M."/>
            <person name="Simpson J.R."/>
            <person name="Lauterbach L."/>
            <person name="Steele A.D."/>
            <person name="Gui C."/>
            <person name="Meng S."/>
            <person name="Li G."/>
            <person name="Viehrig K."/>
            <person name="Ye F."/>
            <person name="Su P."/>
            <person name="Kiefer A.F."/>
            <person name="Nichols A."/>
            <person name="Cepeda A.J."/>
            <person name="Yan W."/>
            <person name="Fan B."/>
            <person name="Jiang Y."/>
            <person name="Adhikari A."/>
            <person name="Zheng C.-J."/>
            <person name="Schuster L."/>
            <person name="Cowan T.M."/>
            <person name="Smanski M.J."/>
            <person name="Chevrette M.G."/>
            <person name="De Carvalho L.P.S."/>
            <person name="Shen B."/>
        </authorList>
    </citation>
    <scope>NUCLEOTIDE SEQUENCE [LARGE SCALE GENOMIC DNA]</scope>
    <source>
        <strain evidence="4 5">NPDC000087</strain>
    </source>
</reference>
<dbReference type="PROSITE" id="PS51257">
    <property type="entry name" value="PROKAR_LIPOPROTEIN"/>
    <property type="match status" value="1"/>
</dbReference>
<keyword evidence="2" id="KW-0732">Signal</keyword>
<accession>A0ABW6W4C4</accession>
<comment type="caution">
    <text evidence="4">The sequence shown here is derived from an EMBL/GenBank/DDBJ whole genome shotgun (WGS) entry which is preliminary data.</text>
</comment>
<sequence length="206" mass="21183">MKGTNALIVLAALTVAGGCAGTSTPTATPRTPTPATSAISTPLTTEARQATTAPRSATAATSSSTAWATTPVTVKHDPPVPPVPVLTGVRYAAHEDGYDRIVLDIPGALPGYSAKYVKEVRRDGSDEPVAVPGSAFLLIVLHPAQAHRADGTATVTGIHRTGLAGVKAYAITGDYEGYVSIALGVNGVRKYHIGELSNRIYIDVAV</sequence>
<evidence type="ECO:0000256" key="2">
    <source>
        <dbReference type="SAM" id="SignalP"/>
    </source>
</evidence>
<evidence type="ECO:0000313" key="5">
    <source>
        <dbReference type="Proteomes" id="UP001602245"/>
    </source>
</evidence>
<evidence type="ECO:0000313" key="4">
    <source>
        <dbReference type="EMBL" id="MFF5287988.1"/>
    </source>
</evidence>
<gene>
    <name evidence="4" type="ORF">ACFY35_01020</name>
</gene>
<organism evidence="4 5">
    <name type="scientific">Paractinoplanes globisporus</name>
    <dbReference type="NCBI Taxonomy" id="113565"/>
    <lineage>
        <taxon>Bacteria</taxon>
        <taxon>Bacillati</taxon>
        <taxon>Actinomycetota</taxon>
        <taxon>Actinomycetes</taxon>
        <taxon>Micromonosporales</taxon>
        <taxon>Micromonosporaceae</taxon>
        <taxon>Paractinoplanes</taxon>
    </lineage>
</organism>
<feature type="signal peptide" evidence="2">
    <location>
        <begin position="1"/>
        <end position="20"/>
    </location>
</feature>
<proteinExistence type="predicted"/>
<dbReference type="Pfam" id="PF24837">
    <property type="entry name" value="AMIN-like"/>
    <property type="match status" value="1"/>
</dbReference>
<dbReference type="EMBL" id="JBIAZU010000001">
    <property type="protein sequence ID" value="MFF5287988.1"/>
    <property type="molecule type" value="Genomic_DNA"/>
</dbReference>
<evidence type="ECO:0000259" key="3">
    <source>
        <dbReference type="Pfam" id="PF24837"/>
    </source>
</evidence>
<name>A0ABW6W4C4_9ACTN</name>
<feature type="region of interest" description="Disordered" evidence="1">
    <location>
        <begin position="20"/>
        <end position="75"/>
    </location>
</feature>
<dbReference type="Proteomes" id="UP001602245">
    <property type="component" value="Unassembled WGS sequence"/>
</dbReference>
<feature type="chain" id="PRO_5045812702" description="AMIN-like domain-containing protein" evidence="2">
    <location>
        <begin position="21"/>
        <end position="206"/>
    </location>
</feature>